<organism evidence="1">
    <name type="scientific">Drosophila mauritiana</name>
    <name type="common">Fruit fly</name>
    <dbReference type="NCBI Taxonomy" id="7226"/>
    <lineage>
        <taxon>Eukaryota</taxon>
        <taxon>Metazoa</taxon>
        <taxon>Ecdysozoa</taxon>
        <taxon>Arthropoda</taxon>
        <taxon>Hexapoda</taxon>
        <taxon>Insecta</taxon>
        <taxon>Pterygota</taxon>
        <taxon>Neoptera</taxon>
        <taxon>Endopterygota</taxon>
        <taxon>Diptera</taxon>
        <taxon>Brachycera</taxon>
        <taxon>Muscomorpha</taxon>
        <taxon>Ephydroidea</taxon>
        <taxon>Drosophilidae</taxon>
        <taxon>Drosophila</taxon>
        <taxon>Sophophora</taxon>
    </lineage>
</organism>
<dbReference type="AlphaFoldDB" id="E5L889"/>
<protein>
    <submittedName>
        <fullName evidence="1">Bruce</fullName>
    </submittedName>
</protein>
<evidence type="ECO:0000313" key="1">
    <source>
        <dbReference type="EMBL" id="ADQ57999.1"/>
    </source>
</evidence>
<feature type="non-terminal residue" evidence="1">
    <location>
        <position position="1"/>
    </location>
</feature>
<dbReference type="EMBL" id="HQ338088">
    <property type="protein sequence ID" value="ADQ57999.1"/>
    <property type="molecule type" value="Genomic_DNA"/>
</dbReference>
<accession>E5L889</accession>
<reference evidence="1" key="1">
    <citation type="journal article" date="2011" name="J. Mol. Evol.">
        <title>Male sex interspecies divergence and down regulation of expression of spermatogenesis genes in Drosophila sterile hybrids.</title>
        <authorList>
            <person name="Sundararajan V."/>
            <person name="Civetta A."/>
        </authorList>
    </citation>
    <scope>NUCLEOTIDE SEQUENCE</scope>
    <source>
        <strain evidence="1">14021-02410.01</strain>
    </source>
</reference>
<sequence length="47" mass="5150">CRNLDRLCCCSRQGGLLFYSLSEGENDSGDELLEMDDDCSTTLTQAA</sequence>
<proteinExistence type="predicted"/>
<feature type="non-terminal residue" evidence="1">
    <location>
        <position position="47"/>
    </location>
</feature>
<gene>
    <name evidence="1" type="primary">bruce</name>
</gene>
<name>E5L889_DROMA</name>